<dbReference type="GO" id="GO:0005737">
    <property type="term" value="C:cytoplasm"/>
    <property type="evidence" value="ECO:0007669"/>
    <property type="project" value="UniProtKB-ARBA"/>
</dbReference>
<feature type="signal peptide" evidence="2">
    <location>
        <begin position="1"/>
        <end position="19"/>
    </location>
</feature>
<dbReference type="AlphaFoldDB" id="A0A7S4EF32"/>
<dbReference type="Pfam" id="PF20772">
    <property type="entry name" value="TACO1_YebC_N"/>
    <property type="match status" value="1"/>
</dbReference>
<dbReference type="SUPFAM" id="SSF75625">
    <property type="entry name" value="YebC-like"/>
    <property type="match status" value="1"/>
</dbReference>
<keyword evidence="2" id="KW-0732">Signal</keyword>
<dbReference type="EMBL" id="HBIX01001622">
    <property type="protein sequence ID" value="CAE0708483.1"/>
    <property type="molecule type" value="Transcribed_RNA"/>
</dbReference>
<dbReference type="Gene3D" id="1.10.10.200">
    <property type="match status" value="1"/>
</dbReference>
<dbReference type="PANTHER" id="PTHR12532">
    <property type="entry name" value="TRANSLATIONAL ACTIVATOR OF CYTOCHROME C OXIDASE 1"/>
    <property type="match status" value="1"/>
</dbReference>
<dbReference type="InterPro" id="IPR017856">
    <property type="entry name" value="Integrase-like_N"/>
</dbReference>
<dbReference type="InterPro" id="IPR049083">
    <property type="entry name" value="TACO1_YebC_N"/>
</dbReference>
<comment type="similarity">
    <text evidence="1">Belongs to the TACO1 family.</text>
</comment>
<dbReference type="InterPro" id="IPR029072">
    <property type="entry name" value="YebC-like"/>
</dbReference>
<dbReference type="Gene3D" id="3.30.70.980">
    <property type="match status" value="2"/>
</dbReference>
<dbReference type="Pfam" id="PF01709">
    <property type="entry name" value="Transcrip_reg"/>
    <property type="match status" value="1"/>
</dbReference>
<feature type="chain" id="PRO_5030640737" description="Transcriptional regulatory protein" evidence="2">
    <location>
        <begin position="20"/>
        <end position="284"/>
    </location>
</feature>
<dbReference type="PANTHER" id="PTHR12532:SF0">
    <property type="entry name" value="TRANSLATIONAL ACTIVATOR OF CYTOCHROME C OXIDASE 1"/>
    <property type="match status" value="1"/>
</dbReference>
<dbReference type="InterPro" id="IPR048300">
    <property type="entry name" value="TACO1_YebC-like_2nd/3rd_dom"/>
</dbReference>
<sequence>MKIQITLLSLTTLLSSTTAFSPLSAIPATPLTSEHASRVSPLSMGRAAAVRAATKSKTDAKKAKTNAVFGKRIMMAVKQGGSPSTDSNRMLAEIVKQAKANNVPVDNIARAIKRASEANTADFAESTFEAYGFGGASLVISVLSDNANRANADVKSTVGKRNGKIAESGSVLFMYDRKGRVEIPDAVLDEEALLDAAIEADIDDFILEEGDEEGSSVVFVEPSDSGKMFDVVKGMGHENAKMSLTWVSKAAVECSDEDFEQNMEIIDALEELDDVDSVEHNMSN</sequence>
<protein>
    <recommendedName>
        <fullName evidence="6">Transcriptional regulatory protein</fullName>
    </recommendedName>
</protein>
<evidence type="ECO:0000259" key="4">
    <source>
        <dbReference type="Pfam" id="PF20772"/>
    </source>
</evidence>
<organism evidence="5">
    <name type="scientific">Pseudo-nitzschia australis</name>
    <dbReference type="NCBI Taxonomy" id="44445"/>
    <lineage>
        <taxon>Eukaryota</taxon>
        <taxon>Sar</taxon>
        <taxon>Stramenopiles</taxon>
        <taxon>Ochrophyta</taxon>
        <taxon>Bacillariophyta</taxon>
        <taxon>Bacillariophyceae</taxon>
        <taxon>Bacillariophycidae</taxon>
        <taxon>Bacillariales</taxon>
        <taxon>Bacillariaceae</taxon>
        <taxon>Pseudo-nitzschia</taxon>
    </lineage>
</organism>
<gene>
    <name evidence="5" type="ORF">PAUS00366_LOCUS1203</name>
</gene>
<evidence type="ECO:0000259" key="3">
    <source>
        <dbReference type="Pfam" id="PF01709"/>
    </source>
</evidence>
<dbReference type="InterPro" id="IPR026564">
    <property type="entry name" value="Transcrip_reg_TACO1-like_dom3"/>
</dbReference>
<evidence type="ECO:0000313" key="5">
    <source>
        <dbReference type="EMBL" id="CAE0708483.1"/>
    </source>
</evidence>
<evidence type="ECO:0008006" key="6">
    <source>
        <dbReference type="Google" id="ProtNLM"/>
    </source>
</evidence>
<feature type="domain" description="TACO1/YebC-like N-terminal" evidence="4">
    <location>
        <begin position="48"/>
        <end position="117"/>
    </location>
</feature>
<feature type="domain" description="TACO1/YebC-like second and third" evidence="3">
    <location>
        <begin position="124"/>
        <end position="282"/>
    </location>
</feature>
<evidence type="ECO:0000256" key="1">
    <source>
        <dbReference type="ARBA" id="ARBA00008724"/>
    </source>
</evidence>
<dbReference type="HAMAP" id="MF_00693">
    <property type="entry name" value="Transcrip_reg_TACO1"/>
    <property type="match status" value="1"/>
</dbReference>
<accession>A0A7S4EF32</accession>
<reference evidence="5" key="1">
    <citation type="submission" date="2021-01" db="EMBL/GenBank/DDBJ databases">
        <authorList>
            <person name="Corre E."/>
            <person name="Pelletier E."/>
            <person name="Niang G."/>
            <person name="Scheremetjew M."/>
            <person name="Finn R."/>
            <person name="Kale V."/>
            <person name="Holt S."/>
            <person name="Cochrane G."/>
            <person name="Meng A."/>
            <person name="Brown T."/>
            <person name="Cohen L."/>
        </authorList>
    </citation>
    <scope>NUCLEOTIDE SEQUENCE</scope>
    <source>
        <strain evidence="5">10249 10 AB</strain>
    </source>
</reference>
<proteinExistence type="inferred from homology"/>
<evidence type="ECO:0000256" key="2">
    <source>
        <dbReference type="SAM" id="SignalP"/>
    </source>
</evidence>
<dbReference type="InterPro" id="IPR002876">
    <property type="entry name" value="Transcrip_reg_TACO1-like"/>
</dbReference>
<name>A0A7S4EF32_9STRA</name>